<reference evidence="7" key="1">
    <citation type="submission" date="2017-04" db="EMBL/GenBank/DDBJ databases">
        <title>Function of individual gut microbiota members based on whole genome sequencing of pure cultures obtained from chicken caecum.</title>
        <authorList>
            <person name="Medvecky M."/>
            <person name="Cejkova D."/>
            <person name="Polansky O."/>
            <person name="Karasova D."/>
            <person name="Kubasova T."/>
            <person name="Cizek A."/>
            <person name="Rychlik I."/>
        </authorList>
    </citation>
    <scope>NUCLEOTIDE SEQUENCE [LARGE SCALE GENOMIC DNA]</scope>
    <source>
        <strain evidence="7">An149</strain>
    </source>
</reference>
<accession>A0A1Y4QKA5</accession>
<comment type="caution">
    <text evidence="6">The sequence shown here is derived from an EMBL/GenBank/DDBJ whole genome shotgun (WGS) entry which is preliminary data.</text>
</comment>
<dbReference type="InterPro" id="IPR036390">
    <property type="entry name" value="WH_DNA-bd_sf"/>
</dbReference>
<evidence type="ECO:0000259" key="5">
    <source>
        <dbReference type="PROSITE" id="PS50931"/>
    </source>
</evidence>
<evidence type="ECO:0000313" key="7">
    <source>
        <dbReference type="Proteomes" id="UP000196258"/>
    </source>
</evidence>
<dbReference type="PROSITE" id="PS50931">
    <property type="entry name" value="HTH_LYSR"/>
    <property type="match status" value="1"/>
</dbReference>
<dbReference type="Proteomes" id="UP000196258">
    <property type="component" value="Unassembled WGS sequence"/>
</dbReference>
<keyword evidence="3" id="KW-0238">DNA-binding</keyword>
<dbReference type="PANTHER" id="PTHR30346">
    <property type="entry name" value="TRANSCRIPTIONAL DUAL REGULATOR HCAR-RELATED"/>
    <property type="match status" value="1"/>
</dbReference>
<dbReference type="FunFam" id="1.10.10.10:FF:000001">
    <property type="entry name" value="LysR family transcriptional regulator"/>
    <property type="match status" value="1"/>
</dbReference>
<dbReference type="SUPFAM" id="SSF46785">
    <property type="entry name" value="Winged helix' DNA-binding domain"/>
    <property type="match status" value="1"/>
</dbReference>
<dbReference type="RefSeq" id="WP_087256789.1">
    <property type="nucleotide sequence ID" value="NZ_NFKY01000034.1"/>
</dbReference>
<dbReference type="GO" id="GO:0003677">
    <property type="term" value="F:DNA binding"/>
    <property type="evidence" value="ECO:0007669"/>
    <property type="project" value="UniProtKB-KW"/>
</dbReference>
<evidence type="ECO:0000256" key="4">
    <source>
        <dbReference type="ARBA" id="ARBA00023163"/>
    </source>
</evidence>
<dbReference type="InterPro" id="IPR036388">
    <property type="entry name" value="WH-like_DNA-bd_sf"/>
</dbReference>
<dbReference type="AlphaFoldDB" id="A0A1Y4QKA5"/>
<dbReference type="Gene3D" id="1.10.10.10">
    <property type="entry name" value="Winged helix-like DNA-binding domain superfamily/Winged helix DNA-binding domain"/>
    <property type="match status" value="1"/>
</dbReference>
<sequence length="139" mass="16241">MNIRNLEYFIKVVDTNSFTKAAEELFISQSAISQQIKALEDELGFPLMIRNRKGFELTQAGKYLYIEGKNIIANIKEIENHATYISKNNNKELKIGHVVNYGYQELKKALRIFSAKYPEIKFQLKMKLTIQYQLIILMM</sequence>
<dbReference type="GO" id="GO:0032993">
    <property type="term" value="C:protein-DNA complex"/>
    <property type="evidence" value="ECO:0007669"/>
    <property type="project" value="TreeGrafter"/>
</dbReference>
<evidence type="ECO:0000256" key="1">
    <source>
        <dbReference type="ARBA" id="ARBA00009437"/>
    </source>
</evidence>
<gene>
    <name evidence="6" type="ORF">B5E91_08340</name>
</gene>
<dbReference type="GO" id="GO:0003700">
    <property type="term" value="F:DNA-binding transcription factor activity"/>
    <property type="evidence" value="ECO:0007669"/>
    <property type="project" value="InterPro"/>
</dbReference>
<keyword evidence="4" id="KW-0804">Transcription</keyword>
<dbReference type="InterPro" id="IPR000847">
    <property type="entry name" value="LysR_HTH_N"/>
</dbReference>
<dbReference type="PANTHER" id="PTHR30346:SF0">
    <property type="entry name" value="HCA OPERON TRANSCRIPTIONAL ACTIVATOR HCAR"/>
    <property type="match status" value="1"/>
</dbReference>
<feature type="domain" description="HTH lysR-type" evidence="5">
    <location>
        <begin position="1"/>
        <end position="58"/>
    </location>
</feature>
<comment type="similarity">
    <text evidence="1">Belongs to the LysR transcriptional regulatory family.</text>
</comment>
<organism evidence="6 7">
    <name type="scientific">Thomasclavelia spiroformis</name>
    <dbReference type="NCBI Taxonomy" id="29348"/>
    <lineage>
        <taxon>Bacteria</taxon>
        <taxon>Bacillati</taxon>
        <taxon>Bacillota</taxon>
        <taxon>Erysipelotrichia</taxon>
        <taxon>Erysipelotrichales</taxon>
        <taxon>Coprobacillaceae</taxon>
        <taxon>Thomasclavelia</taxon>
    </lineage>
</organism>
<evidence type="ECO:0000313" key="6">
    <source>
        <dbReference type="EMBL" id="OUQ04713.1"/>
    </source>
</evidence>
<dbReference type="PRINTS" id="PR00039">
    <property type="entry name" value="HTHLYSR"/>
</dbReference>
<dbReference type="Pfam" id="PF00126">
    <property type="entry name" value="HTH_1"/>
    <property type="match status" value="1"/>
</dbReference>
<protein>
    <recommendedName>
        <fullName evidence="5">HTH lysR-type domain-containing protein</fullName>
    </recommendedName>
</protein>
<name>A0A1Y4QKA5_9FIRM</name>
<dbReference type="EMBL" id="NFLB01000009">
    <property type="protein sequence ID" value="OUQ04713.1"/>
    <property type="molecule type" value="Genomic_DNA"/>
</dbReference>
<keyword evidence="2" id="KW-0805">Transcription regulation</keyword>
<evidence type="ECO:0000256" key="3">
    <source>
        <dbReference type="ARBA" id="ARBA00023125"/>
    </source>
</evidence>
<evidence type="ECO:0000256" key="2">
    <source>
        <dbReference type="ARBA" id="ARBA00023015"/>
    </source>
</evidence>
<proteinExistence type="inferred from homology"/>